<name>A0AAW2TN11_9LAMI</name>
<evidence type="ECO:0000313" key="2">
    <source>
        <dbReference type="EMBL" id="KAL0406318.1"/>
    </source>
</evidence>
<feature type="compositionally biased region" description="Polar residues" evidence="1">
    <location>
        <begin position="235"/>
        <end position="250"/>
    </location>
</feature>
<proteinExistence type="predicted"/>
<comment type="caution">
    <text evidence="2">The sequence shown here is derived from an EMBL/GenBank/DDBJ whole genome shotgun (WGS) entry which is preliminary data.</text>
</comment>
<dbReference type="EMBL" id="JACGWN010000014">
    <property type="protein sequence ID" value="KAL0406318.1"/>
    <property type="molecule type" value="Genomic_DNA"/>
</dbReference>
<accession>A0AAW2TN11</accession>
<feature type="compositionally biased region" description="Basic and acidic residues" evidence="1">
    <location>
        <begin position="223"/>
        <end position="232"/>
    </location>
</feature>
<protein>
    <submittedName>
        <fullName evidence="2">Uncharacterized protein</fullName>
    </submittedName>
</protein>
<feature type="region of interest" description="Disordered" evidence="1">
    <location>
        <begin position="223"/>
        <end position="265"/>
    </location>
</feature>
<feature type="region of interest" description="Disordered" evidence="1">
    <location>
        <begin position="29"/>
        <end position="61"/>
    </location>
</feature>
<gene>
    <name evidence="2" type="ORF">Slati_3945700</name>
</gene>
<sequence length="280" mass="31053">MEGSQSVGPSSGRRQSLCRLAATYRRLIDEEEEEIEGEASSPGEEEKTTTGPTPIHPYSSAHLGPCSLQTSHITQMREEFFIPNAQVMYTPGPQASAPFPQANCLSFFLAQVRAGFESASLGFFLLTPRPGVSFLPAPNAPKKWKSRYFFALSSGPWGFPDRWIEETPSLTVEEREVPLTSFINLLNERPYDCRAMIDERLLGHFGLSPHVEPLDNKYFRECSEKEKEKEKGGNTPPSHSARGTSASSASKGKRPMSPLGGRLLKARLRRPESVLRGLLL</sequence>
<organism evidence="2">
    <name type="scientific">Sesamum latifolium</name>
    <dbReference type="NCBI Taxonomy" id="2727402"/>
    <lineage>
        <taxon>Eukaryota</taxon>
        <taxon>Viridiplantae</taxon>
        <taxon>Streptophyta</taxon>
        <taxon>Embryophyta</taxon>
        <taxon>Tracheophyta</taxon>
        <taxon>Spermatophyta</taxon>
        <taxon>Magnoliopsida</taxon>
        <taxon>eudicotyledons</taxon>
        <taxon>Gunneridae</taxon>
        <taxon>Pentapetalae</taxon>
        <taxon>asterids</taxon>
        <taxon>lamiids</taxon>
        <taxon>Lamiales</taxon>
        <taxon>Pedaliaceae</taxon>
        <taxon>Sesamum</taxon>
    </lineage>
</organism>
<dbReference type="AlphaFoldDB" id="A0AAW2TN11"/>
<evidence type="ECO:0000256" key="1">
    <source>
        <dbReference type="SAM" id="MobiDB-lite"/>
    </source>
</evidence>
<reference evidence="2" key="1">
    <citation type="submission" date="2020-06" db="EMBL/GenBank/DDBJ databases">
        <authorList>
            <person name="Li T."/>
            <person name="Hu X."/>
            <person name="Zhang T."/>
            <person name="Song X."/>
            <person name="Zhang H."/>
            <person name="Dai N."/>
            <person name="Sheng W."/>
            <person name="Hou X."/>
            <person name="Wei L."/>
        </authorList>
    </citation>
    <scope>NUCLEOTIDE SEQUENCE</scope>
    <source>
        <strain evidence="2">KEN1</strain>
        <tissue evidence="2">Leaf</tissue>
    </source>
</reference>
<reference evidence="2" key="2">
    <citation type="journal article" date="2024" name="Plant">
        <title>Genomic evolution and insights into agronomic trait innovations of Sesamum species.</title>
        <authorList>
            <person name="Miao H."/>
            <person name="Wang L."/>
            <person name="Qu L."/>
            <person name="Liu H."/>
            <person name="Sun Y."/>
            <person name="Le M."/>
            <person name="Wang Q."/>
            <person name="Wei S."/>
            <person name="Zheng Y."/>
            <person name="Lin W."/>
            <person name="Duan Y."/>
            <person name="Cao H."/>
            <person name="Xiong S."/>
            <person name="Wang X."/>
            <person name="Wei L."/>
            <person name="Li C."/>
            <person name="Ma Q."/>
            <person name="Ju M."/>
            <person name="Zhao R."/>
            <person name="Li G."/>
            <person name="Mu C."/>
            <person name="Tian Q."/>
            <person name="Mei H."/>
            <person name="Zhang T."/>
            <person name="Gao T."/>
            <person name="Zhang H."/>
        </authorList>
    </citation>
    <scope>NUCLEOTIDE SEQUENCE</scope>
    <source>
        <strain evidence="2">KEN1</strain>
    </source>
</reference>